<protein>
    <submittedName>
        <fullName evidence="1">Uncharacterized protein</fullName>
    </submittedName>
</protein>
<proteinExistence type="predicted"/>
<accession>A0A4C1W7T6</accession>
<name>A0A4C1W7T6_EUMVA</name>
<dbReference type="Proteomes" id="UP000299102">
    <property type="component" value="Unassembled WGS sequence"/>
</dbReference>
<reference evidence="1 2" key="1">
    <citation type="journal article" date="2019" name="Commun. Biol.">
        <title>The bagworm genome reveals a unique fibroin gene that provides high tensile strength.</title>
        <authorList>
            <person name="Kono N."/>
            <person name="Nakamura H."/>
            <person name="Ohtoshi R."/>
            <person name="Tomita M."/>
            <person name="Numata K."/>
            <person name="Arakawa K."/>
        </authorList>
    </citation>
    <scope>NUCLEOTIDE SEQUENCE [LARGE SCALE GENOMIC DNA]</scope>
</reference>
<comment type="caution">
    <text evidence="1">The sequence shown here is derived from an EMBL/GenBank/DDBJ whole genome shotgun (WGS) entry which is preliminary data.</text>
</comment>
<gene>
    <name evidence="1" type="ORF">EVAR_85020_1</name>
</gene>
<dbReference type="OrthoDB" id="10054259at2759"/>
<dbReference type="AlphaFoldDB" id="A0A4C1W7T6"/>
<dbReference type="EMBL" id="BGZK01000501">
    <property type="protein sequence ID" value="GBP47428.1"/>
    <property type="molecule type" value="Genomic_DNA"/>
</dbReference>
<sequence length="136" mass="15473">MKSGADNAYDRRRLATGIGIQYDARNSAAAKLVTKALEWCEIRTRRGRKCRGALNLRIASFAGNSERQSFVRRNVRVCSLYNAIILEISHRSYNDPRCVLGSMRWQLHILKVWVSLATCGLYLPRHVSVSLVRHVS</sequence>
<evidence type="ECO:0000313" key="1">
    <source>
        <dbReference type="EMBL" id="GBP47428.1"/>
    </source>
</evidence>
<evidence type="ECO:0000313" key="2">
    <source>
        <dbReference type="Proteomes" id="UP000299102"/>
    </source>
</evidence>
<organism evidence="1 2">
    <name type="scientific">Eumeta variegata</name>
    <name type="common">Bagworm moth</name>
    <name type="synonym">Eumeta japonica</name>
    <dbReference type="NCBI Taxonomy" id="151549"/>
    <lineage>
        <taxon>Eukaryota</taxon>
        <taxon>Metazoa</taxon>
        <taxon>Ecdysozoa</taxon>
        <taxon>Arthropoda</taxon>
        <taxon>Hexapoda</taxon>
        <taxon>Insecta</taxon>
        <taxon>Pterygota</taxon>
        <taxon>Neoptera</taxon>
        <taxon>Endopterygota</taxon>
        <taxon>Lepidoptera</taxon>
        <taxon>Glossata</taxon>
        <taxon>Ditrysia</taxon>
        <taxon>Tineoidea</taxon>
        <taxon>Psychidae</taxon>
        <taxon>Oiketicinae</taxon>
        <taxon>Eumeta</taxon>
    </lineage>
</organism>
<keyword evidence="2" id="KW-1185">Reference proteome</keyword>